<evidence type="ECO:0000313" key="3">
    <source>
        <dbReference type="Proteomes" id="UP001213000"/>
    </source>
</evidence>
<accession>A0AAD5W2C3</accession>
<keyword evidence="3" id="KW-1185">Reference proteome</keyword>
<evidence type="ECO:0000256" key="1">
    <source>
        <dbReference type="SAM" id="MobiDB-lite"/>
    </source>
</evidence>
<dbReference type="Proteomes" id="UP001213000">
    <property type="component" value="Unassembled WGS sequence"/>
</dbReference>
<evidence type="ECO:0000313" key="2">
    <source>
        <dbReference type="EMBL" id="KAJ3571243.1"/>
    </source>
</evidence>
<dbReference type="AlphaFoldDB" id="A0AAD5W2C3"/>
<dbReference type="EMBL" id="JANIEX010000195">
    <property type="protein sequence ID" value="KAJ3571243.1"/>
    <property type="molecule type" value="Genomic_DNA"/>
</dbReference>
<sequence length="181" mass="20779">MAQPVVNPPFVNIRVLDDNDAFDNRRVRMICGILEYDERTALAKTTDEEEVMVIFLEKLPKDFRLIADYYLFEGIAKQHGAILLVEKEPVPLLYPHTFEGTEDEVRELLAKKKVKTIWSVIDDMIRFMHERAWLMSLGTVPPDPRFVPIVKSSPSSLIDEEENELGSSSSTDEIEQDRAGR</sequence>
<protein>
    <submittedName>
        <fullName evidence="2">Uncharacterized protein</fullName>
    </submittedName>
</protein>
<gene>
    <name evidence="2" type="ORF">NP233_g3883</name>
</gene>
<name>A0AAD5W2C3_9AGAR</name>
<organism evidence="2 3">
    <name type="scientific">Leucocoprinus birnbaumii</name>
    <dbReference type="NCBI Taxonomy" id="56174"/>
    <lineage>
        <taxon>Eukaryota</taxon>
        <taxon>Fungi</taxon>
        <taxon>Dikarya</taxon>
        <taxon>Basidiomycota</taxon>
        <taxon>Agaricomycotina</taxon>
        <taxon>Agaricomycetes</taxon>
        <taxon>Agaricomycetidae</taxon>
        <taxon>Agaricales</taxon>
        <taxon>Agaricineae</taxon>
        <taxon>Agaricaceae</taxon>
        <taxon>Leucocoprinus</taxon>
    </lineage>
</organism>
<comment type="caution">
    <text evidence="2">The sequence shown here is derived from an EMBL/GenBank/DDBJ whole genome shotgun (WGS) entry which is preliminary data.</text>
</comment>
<feature type="region of interest" description="Disordered" evidence="1">
    <location>
        <begin position="151"/>
        <end position="181"/>
    </location>
</feature>
<proteinExistence type="predicted"/>
<reference evidence="2" key="1">
    <citation type="submission" date="2022-07" db="EMBL/GenBank/DDBJ databases">
        <title>Genome Sequence of Leucocoprinus birnbaumii.</title>
        <authorList>
            <person name="Buettner E."/>
        </authorList>
    </citation>
    <scope>NUCLEOTIDE SEQUENCE</scope>
    <source>
        <strain evidence="2">VT141</strain>
    </source>
</reference>